<evidence type="ECO:0000313" key="4">
    <source>
        <dbReference type="Proteomes" id="UP001595555"/>
    </source>
</evidence>
<dbReference type="PROSITE" id="PS51257">
    <property type="entry name" value="PROKAR_LIPOPROTEIN"/>
    <property type="match status" value="1"/>
</dbReference>
<dbReference type="RefSeq" id="WP_378119260.1">
    <property type="nucleotide sequence ID" value="NZ_JBHRTF010000004.1"/>
</dbReference>
<evidence type="ECO:0000256" key="1">
    <source>
        <dbReference type="SAM" id="SignalP"/>
    </source>
</evidence>
<dbReference type="Gene3D" id="2.40.128.270">
    <property type="match status" value="1"/>
</dbReference>
<dbReference type="Pfam" id="PF03724">
    <property type="entry name" value="META"/>
    <property type="match status" value="1"/>
</dbReference>
<dbReference type="EMBL" id="JBHRTF010000004">
    <property type="protein sequence ID" value="MFC3116212.1"/>
    <property type="molecule type" value="Genomic_DNA"/>
</dbReference>
<dbReference type="InterPro" id="IPR005184">
    <property type="entry name" value="DUF306_Meta_HslJ"/>
</dbReference>
<keyword evidence="1" id="KW-0732">Signal</keyword>
<dbReference type="PANTHER" id="PTHR35535">
    <property type="entry name" value="HEAT SHOCK PROTEIN HSLJ"/>
    <property type="match status" value="1"/>
</dbReference>
<gene>
    <name evidence="3" type="ORF">ACFODX_11640</name>
</gene>
<accession>A0ABV7FJ70</accession>
<feature type="chain" id="PRO_5047027662" evidence="1">
    <location>
        <begin position="24"/>
        <end position="142"/>
    </location>
</feature>
<protein>
    <submittedName>
        <fullName evidence="3">META domain-containing protein</fullName>
    </submittedName>
</protein>
<reference evidence="4" key="1">
    <citation type="journal article" date="2019" name="Int. J. Syst. Evol. Microbiol.">
        <title>The Global Catalogue of Microorganisms (GCM) 10K type strain sequencing project: providing services to taxonomists for standard genome sequencing and annotation.</title>
        <authorList>
            <consortium name="The Broad Institute Genomics Platform"/>
            <consortium name="The Broad Institute Genome Sequencing Center for Infectious Disease"/>
            <person name="Wu L."/>
            <person name="Ma J."/>
        </authorList>
    </citation>
    <scope>NUCLEOTIDE SEQUENCE [LARGE SCALE GENOMIC DNA]</scope>
    <source>
        <strain evidence="4">KCTC 52237</strain>
    </source>
</reference>
<comment type="caution">
    <text evidence="3">The sequence shown here is derived from an EMBL/GenBank/DDBJ whole genome shotgun (WGS) entry which is preliminary data.</text>
</comment>
<feature type="signal peptide" evidence="1">
    <location>
        <begin position="1"/>
        <end position="23"/>
    </location>
</feature>
<dbReference type="InterPro" id="IPR038670">
    <property type="entry name" value="HslJ-like_sf"/>
</dbReference>
<dbReference type="Proteomes" id="UP001595555">
    <property type="component" value="Unassembled WGS sequence"/>
</dbReference>
<feature type="domain" description="DUF306" evidence="2">
    <location>
        <begin position="28"/>
        <end position="136"/>
    </location>
</feature>
<sequence length="142" mass="15255">MKKISGLFLAISFIGLTSCTAMNTTNNSPLINTYWKLTEIKGTGVSVSDNQREPHILLNSEQRVAGSDGCNRIMAGYTLKGENLQFSQMASTRMACMQGAEQANLIGASLPQTAAYKITGDHLELRDNTGAVIARFTAVALP</sequence>
<dbReference type="InterPro" id="IPR053147">
    <property type="entry name" value="Hsp_HslJ-like"/>
</dbReference>
<proteinExistence type="predicted"/>
<keyword evidence="4" id="KW-1185">Reference proteome</keyword>
<organism evidence="3 4">
    <name type="scientific">Cellvibrio fontiphilus</name>
    <dbReference type="NCBI Taxonomy" id="1815559"/>
    <lineage>
        <taxon>Bacteria</taxon>
        <taxon>Pseudomonadati</taxon>
        <taxon>Pseudomonadota</taxon>
        <taxon>Gammaproteobacteria</taxon>
        <taxon>Cellvibrionales</taxon>
        <taxon>Cellvibrionaceae</taxon>
        <taxon>Cellvibrio</taxon>
    </lineage>
</organism>
<dbReference type="PANTHER" id="PTHR35535:SF1">
    <property type="entry name" value="HEAT SHOCK PROTEIN HSLJ"/>
    <property type="match status" value="1"/>
</dbReference>
<evidence type="ECO:0000259" key="2">
    <source>
        <dbReference type="Pfam" id="PF03724"/>
    </source>
</evidence>
<name>A0ABV7FJ70_9GAMM</name>
<evidence type="ECO:0000313" key="3">
    <source>
        <dbReference type="EMBL" id="MFC3116212.1"/>
    </source>
</evidence>